<dbReference type="AlphaFoldDB" id="A0A1H7LY41"/>
<dbReference type="PROSITE" id="PS51257">
    <property type="entry name" value="PROKAR_LIPOPROTEIN"/>
    <property type="match status" value="1"/>
</dbReference>
<evidence type="ECO:0008006" key="4">
    <source>
        <dbReference type="Google" id="ProtNLM"/>
    </source>
</evidence>
<evidence type="ECO:0000256" key="1">
    <source>
        <dbReference type="SAM" id="MobiDB-lite"/>
    </source>
</evidence>
<protein>
    <recommendedName>
        <fullName evidence="4">Lipoprotein</fullName>
    </recommendedName>
</protein>
<accession>A0A1H7LY41</accession>
<reference evidence="3" key="1">
    <citation type="submission" date="2016-10" db="EMBL/GenBank/DDBJ databases">
        <authorList>
            <person name="Varghese N."/>
            <person name="Submissions S."/>
        </authorList>
    </citation>
    <scope>NUCLEOTIDE SEQUENCE [LARGE SCALE GENOMIC DNA]</scope>
    <source>
        <strain evidence="3">DSM 17044</strain>
    </source>
</reference>
<organism evidence="2 3">
    <name type="scientific">Stigmatella aurantiaca</name>
    <dbReference type="NCBI Taxonomy" id="41"/>
    <lineage>
        <taxon>Bacteria</taxon>
        <taxon>Pseudomonadati</taxon>
        <taxon>Myxococcota</taxon>
        <taxon>Myxococcia</taxon>
        <taxon>Myxococcales</taxon>
        <taxon>Cystobacterineae</taxon>
        <taxon>Archangiaceae</taxon>
        <taxon>Stigmatella</taxon>
    </lineage>
</organism>
<dbReference type="RefSeq" id="WP_075005954.1">
    <property type="nucleotide sequence ID" value="NZ_FOAP01000003.1"/>
</dbReference>
<dbReference type="Proteomes" id="UP000182719">
    <property type="component" value="Unassembled WGS sequence"/>
</dbReference>
<evidence type="ECO:0000313" key="2">
    <source>
        <dbReference type="EMBL" id="SEL03668.1"/>
    </source>
</evidence>
<dbReference type="OrthoDB" id="679894at2"/>
<proteinExistence type="predicted"/>
<sequence>MKKLWGAWLVALMLAACGGDDGGGGGGGGGGGEDDEKPGIGPSTKDPVGTPFEWPAGLIVKEPIDAYDEDHCYRDDQKEREVYGHGGNVRLCLGFTNTTNQPITVSLPAGLIFVSLNTESQNGLLVQVETFEVPPGDQPFFVNLGLQCLNAGRDPGFIGDTYKKGPVTQDEELREFLDILKNKKLTLDNAHIVQDALWNVTDGDGLTARDREDIGKL</sequence>
<keyword evidence="3" id="KW-1185">Reference proteome</keyword>
<name>A0A1H7LY41_STIAU</name>
<feature type="region of interest" description="Disordered" evidence="1">
    <location>
        <begin position="24"/>
        <end position="51"/>
    </location>
</feature>
<dbReference type="EMBL" id="FOAP01000003">
    <property type="protein sequence ID" value="SEL03668.1"/>
    <property type="molecule type" value="Genomic_DNA"/>
</dbReference>
<evidence type="ECO:0000313" key="3">
    <source>
        <dbReference type="Proteomes" id="UP000182719"/>
    </source>
</evidence>
<gene>
    <name evidence="2" type="ORF">SAMN05444354_103369</name>
</gene>